<dbReference type="GO" id="GO:0006541">
    <property type="term" value="P:glutamine metabolic process"/>
    <property type="evidence" value="ECO:0007669"/>
    <property type="project" value="TreeGrafter"/>
</dbReference>
<proteinExistence type="predicted"/>
<dbReference type="Proteomes" id="UP000823749">
    <property type="component" value="Chromosome 11"/>
</dbReference>
<gene>
    <name evidence="2" type="ORF">RHGRI_031163</name>
</gene>
<dbReference type="GO" id="GO:0006528">
    <property type="term" value="P:asparagine metabolic process"/>
    <property type="evidence" value="ECO:0007669"/>
    <property type="project" value="TreeGrafter"/>
</dbReference>
<dbReference type="GO" id="GO:0005739">
    <property type="term" value="C:mitochondrion"/>
    <property type="evidence" value="ECO:0007669"/>
    <property type="project" value="TreeGrafter"/>
</dbReference>
<organism evidence="2 3">
    <name type="scientific">Rhododendron griersonianum</name>
    <dbReference type="NCBI Taxonomy" id="479676"/>
    <lineage>
        <taxon>Eukaryota</taxon>
        <taxon>Viridiplantae</taxon>
        <taxon>Streptophyta</taxon>
        <taxon>Embryophyta</taxon>
        <taxon>Tracheophyta</taxon>
        <taxon>Spermatophyta</taxon>
        <taxon>Magnoliopsida</taxon>
        <taxon>eudicotyledons</taxon>
        <taxon>Gunneridae</taxon>
        <taxon>Pentapetalae</taxon>
        <taxon>asterids</taxon>
        <taxon>Ericales</taxon>
        <taxon>Ericaceae</taxon>
        <taxon>Ericoideae</taxon>
        <taxon>Rhodoreae</taxon>
        <taxon>Rhododendron</taxon>
    </lineage>
</organism>
<evidence type="ECO:0000313" key="2">
    <source>
        <dbReference type="EMBL" id="KAG5524417.1"/>
    </source>
</evidence>
<comment type="caution">
    <text evidence="2">The sequence shown here is derived from an EMBL/GenBank/DDBJ whole genome shotgun (WGS) entry which is preliminary data.</text>
</comment>
<dbReference type="EMBL" id="JACTNZ010000011">
    <property type="protein sequence ID" value="KAG5524417.1"/>
    <property type="molecule type" value="Genomic_DNA"/>
</dbReference>
<dbReference type="PANTHER" id="PTHR23088:SF53">
    <property type="entry name" value="OS06G0206000 PROTEIN"/>
    <property type="match status" value="1"/>
</dbReference>
<protein>
    <recommendedName>
        <fullName evidence="1">CN hydrolase domain-containing protein</fullName>
    </recommendedName>
</protein>
<dbReference type="InterPro" id="IPR003010">
    <property type="entry name" value="C-N_Hydrolase"/>
</dbReference>
<accession>A0AAV6IAB1</accession>
<dbReference type="PANTHER" id="PTHR23088">
    <property type="entry name" value="NITRILASE-RELATED"/>
    <property type="match status" value="1"/>
</dbReference>
<dbReference type="AlphaFoldDB" id="A0AAV6IAB1"/>
<dbReference type="Pfam" id="PF00795">
    <property type="entry name" value="CN_hydrolase"/>
    <property type="match status" value="3"/>
</dbReference>
<evidence type="ECO:0000313" key="3">
    <source>
        <dbReference type="Proteomes" id="UP000823749"/>
    </source>
</evidence>
<dbReference type="InterPro" id="IPR036526">
    <property type="entry name" value="C-N_Hydrolase_sf"/>
</dbReference>
<feature type="domain" description="CN hydrolase" evidence="1">
    <location>
        <begin position="599"/>
        <end position="653"/>
    </location>
</feature>
<sequence>MTLRRKPEVLISLRPIIKENLKYQGQDKLPVTIWVIAQGFVYIWVHYLLPMLSSKSSCNPQSRDLILLILSSPKARPILLNFAVRKGERIVSPSALEHIMRATFPAPSARVKAYDLYLDNLEASVIVLRKLVAEWHEQSVKHFTLEPLEMHLFDINLPGDSSLKESDTFTAGDQPTIVDTEIAEQNELREKELPLNEKALATEEDATRLAFFKDAQKHCNVLDQIKRLSLAALKDIWLRTLGQFKIGLCQLTVTSDKNDNLAHARNSIEASAKQGASLFMLPETWNCPYSTDYFEEFAEDFDDKDGGLFEVALGNGITIVGGSMPEKMHLFDINLPGDISLKESDTFTAGDQPTIVDIAFYVEIHGGYMANEKALATEEDATRLAFFKDAQKHCNVLMGRLDQIKRLSLAALKMRTNHYSVYNLAGQFKIGLCQLTGTSDMNDNLAHARNSIEAFAKQGASLFMLPEMWNCPCSTDYFEEFAEDFVDKDGGLSEVALGNGITIVGDISLKESDTFTAGDQPTIVDIGMHRLLRQVNLLKHMNAEIAKQNELREKELPLNEKALATEEDATRLTFFKDAQKHCNVRTMHYSVYNLAGQFKIGLCQLTVTSDMNDNLAHARNSIESFAKQGASLFMLPEMWNCPYSTDYFEEFAEHFDDKDGGDISLKESDTFIVGDQPTIVDIAFYVEIHGGNMANEKALATEEDATRLAFFKDAQKHCNGSDKEVVTCGFEEAFFLTEFTFPTDVEVRAKHYSVYNLAITSDKNDNLAHARNSIEASAKQGASLVMLPLIAEIAERNELREKELPLVRDNEKALATAEDATRLAFF</sequence>
<reference evidence="2" key="1">
    <citation type="submission" date="2020-08" db="EMBL/GenBank/DDBJ databases">
        <title>Plant Genome Project.</title>
        <authorList>
            <person name="Zhang R.-G."/>
        </authorList>
    </citation>
    <scope>NUCLEOTIDE SEQUENCE</scope>
    <source>
        <strain evidence="2">WSP0</strain>
        <tissue evidence="2">Leaf</tissue>
    </source>
</reference>
<dbReference type="Gene3D" id="3.60.110.10">
    <property type="entry name" value="Carbon-nitrogen hydrolase"/>
    <property type="match status" value="3"/>
</dbReference>
<feature type="domain" description="CN hydrolase" evidence="1">
    <location>
        <begin position="429"/>
        <end position="557"/>
    </location>
</feature>
<dbReference type="GO" id="GO:0006107">
    <property type="term" value="P:oxaloacetate metabolic process"/>
    <property type="evidence" value="ECO:0007669"/>
    <property type="project" value="TreeGrafter"/>
</dbReference>
<evidence type="ECO:0000259" key="1">
    <source>
        <dbReference type="Pfam" id="PF00795"/>
    </source>
</evidence>
<keyword evidence="3" id="KW-1185">Reference proteome</keyword>
<feature type="domain" description="CN hydrolase" evidence="1">
    <location>
        <begin position="245"/>
        <end position="326"/>
    </location>
</feature>
<dbReference type="GO" id="GO:0050152">
    <property type="term" value="F:omega-amidase activity"/>
    <property type="evidence" value="ECO:0007669"/>
    <property type="project" value="TreeGrafter"/>
</dbReference>
<name>A0AAV6IAB1_9ERIC</name>
<dbReference type="SUPFAM" id="SSF56317">
    <property type="entry name" value="Carbon-nitrogen hydrolase"/>
    <property type="match status" value="3"/>
</dbReference>